<reference evidence="3" key="1">
    <citation type="submission" date="2011-07" db="EMBL/GenBank/DDBJ databases">
        <authorList>
            <consortium name="Caenorhabditis brenneri Sequencing and Analysis Consortium"/>
            <person name="Wilson R.K."/>
        </authorList>
    </citation>
    <scope>NUCLEOTIDE SEQUENCE [LARGE SCALE GENOMIC DNA]</scope>
    <source>
        <strain evidence="3">PB2801</strain>
    </source>
</reference>
<feature type="transmembrane region" description="Helical" evidence="1">
    <location>
        <begin position="88"/>
        <end position="111"/>
    </location>
</feature>
<feature type="transmembrane region" description="Helical" evidence="1">
    <location>
        <begin position="123"/>
        <end position="147"/>
    </location>
</feature>
<dbReference type="PANTHER" id="PTHR34151">
    <property type="entry name" value="PROTEIN CBG24195"/>
    <property type="match status" value="1"/>
</dbReference>
<organism evidence="3">
    <name type="scientific">Caenorhabditis brenneri</name>
    <name type="common">Nematode worm</name>
    <dbReference type="NCBI Taxonomy" id="135651"/>
    <lineage>
        <taxon>Eukaryota</taxon>
        <taxon>Metazoa</taxon>
        <taxon>Ecdysozoa</taxon>
        <taxon>Nematoda</taxon>
        <taxon>Chromadorea</taxon>
        <taxon>Rhabditida</taxon>
        <taxon>Rhabditina</taxon>
        <taxon>Rhabditomorpha</taxon>
        <taxon>Rhabditoidea</taxon>
        <taxon>Rhabditidae</taxon>
        <taxon>Peloderinae</taxon>
        <taxon>Caenorhabditis</taxon>
    </lineage>
</organism>
<gene>
    <name evidence="2" type="ORF">CAEBREN_24994</name>
</gene>
<accession>G0PEK1</accession>
<feature type="transmembrane region" description="Helical" evidence="1">
    <location>
        <begin position="167"/>
        <end position="187"/>
    </location>
</feature>
<dbReference type="InterPro" id="IPR009545">
    <property type="entry name" value="Claudin-like"/>
</dbReference>
<dbReference type="HOGENOM" id="CLU_1373297_0_0_1"/>
<evidence type="ECO:0000256" key="1">
    <source>
        <dbReference type="SAM" id="Phobius"/>
    </source>
</evidence>
<evidence type="ECO:0000313" key="2">
    <source>
        <dbReference type="EMBL" id="EGT53089.1"/>
    </source>
</evidence>
<keyword evidence="1" id="KW-0812">Transmembrane</keyword>
<dbReference type="AlphaFoldDB" id="G0PEK1"/>
<keyword evidence="1" id="KW-1133">Transmembrane helix</keyword>
<name>G0PEK1_CAEBE</name>
<dbReference type="Pfam" id="PF06653">
    <property type="entry name" value="Claudin_3"/>
    <property type="match status" value="1"/>
</dbReference>
<sequence length="206" mass="23281">MVWIIIPFISTRRVQTKAGPNGPIGPFNPNYDSRPLWFILLNAALLVLTALALFMPFWLTSNNYNSEPIGIVPYPTFLNQTWASVASIFMYIGFSMSCISTIIASLLARFCQFDVEVATHRRWYLITSVAFFITFITLFVPYILFATEVPHFLFLGKGFEVGACPKMALAAACISLFESMVCLLIRVKFCKDPECSSETMTDARYF</sequence>
<dbReference type="Proteomes" id="UP000008068">
    <property type="component" value="Unassembled WGS sequence"/>
</dbReference>
<keyword evidence="3" id="KW-1185">Reference proteome</keyword>
<dbReference type="EMBL" id="GL380319">
    <property type="protein sequence ID" value="EGT53089.1"/>
    <property type="molecule type" value="Genomic_DNA"/>
</dbReference>
<feature type="transmembrane region" description="Helical" evidence="1">
    <location>
        <begin position="36"/>
        <end position="59"/>
    </location>
</feature>
<keyword evidence="1" id="KW-0472">Membrane</keyword>
<evidence type="ECO:0000313" key="3">
    <source>
        <dbReference type="Proteomes" id="UP000008068"/>
    </source>
</evidence>
<protein>
    <submittedName>
        <fullName evidence="2">Uncharacterized protein</fullName>
    </submittedName>
</protein>
<proteinExistence type="predicted"/>
<dbReference type="InParanoid" id="G0PEK1"/>